<feature type="region of interest" description="Disordered" evidence="7">
    <location>
        <begin position="64"/>
        <end position="87"/>
    </location>
</feature>
<comment type="subcellular location">
    <subcellularLocation>
        <location evidence="1">Cell membrane</location>
        <topology evidence="1">Multi-pass membrane protein</topology>
    </subcellularLocation>
</comment>
<dbReference type="InterPro" id="IPR036640">
    <property type="entry name" value="ABC1_TM_sf"/>
</dbReference>
<feature type="transmembrane region" description="Helical" evidence="8">
    <location>
        <begin position="226"/>
        <end position="246"/>
    </location>
</feature>
<dbReference type="FunFam" id="3.40.50.300:FF:000218">
    <property type="entry name" value="Multidrug ABC transporter ATP-binding protein"/>
    <property type="match status" value="1"/>
</dbReference>
<keyword evidence="12" id="KW-1185">Reference proteome</keyword>
<dbReference type="KEGG" id="plt:Plut_1803"/>
<evidence type="ECO:0000256" key="8">
    <source>
        <dbReference type="SAM" id="Phobius"/>
    </source>
</evidence>
<dbReference type="Gene3D" id="3.40.50.300">
    <property type="entry name" value="P-loop containing nucleotide triphosphate hydrolases"/>
    <property type="match status" value="1"/>
</dbReference>
<feature type="transmembrane region" description="Helical" evidence="8">
    <location>
        <begin position="18"/>
        <end position="40"/>
    </location>
</feature>
<dbReference type="Pfam" id="PF00005">
    <property type="entry name" value="ABC_tran"/>
    <property type="match status" value="1"/>
</dbReference>
<reference evidence="12" key="1">
    <citation type="submission" date="2005-08" db="EMBL/GenBank/DDBJ databases">
        <title>Complete sequence of Pelodictyon luteolum DSM 273.</title>
        <authorList>
            <consortium name="US DOE Joint Genome Institute"/>
            <person name="Copeland A."/>
            <person name="Lucas S."/>
            <person name="Lapidus A."/>
            <person name="Barry K."/>
            <person name="Detter J.C."/>
            <person name="Glavina T."/>
            <person name="Hammon N."/>
            <person name="Israni S."/>
            <person name="Pitluck S."/>
            <person name="Bryant D."/>
            <person name="Schmutz J."/>
            <person name="Larimer F."/>
            <person name="Land M."/>
            <person name="Kyrpides N."/>
            <person name="Ivanova N."/>
            <person name="Richardson P."/>
        </authorList>
    </citation>
    <scope>NUCLEOTIDE SEQUENCE [LARGE SCALE GENOMIC DNA]</scope>
    <source>
        <strain evidence="12">DSM 273 / BCRC 81028 / 2530</strain>
    </source>
</reference>
<feature type="domain" description="ABC transporter" evidence="9">
    <location>
        <begin position="399"/>
        <end position="637"/>
    </location>
</feature>
<dbReference type="SUPFAM" id="SSF52540">
    <property type="entry name" value="P-loop containing nucleoside triphosphate hydrolases"/>
    <property type="match status" value="1"/>
</dbReference>
<dbReference type="eggNOG" id="COG1132">
    <property type="taxonomic scope" value="Bacteria"/>
</dbReference>
<dbReference type="GO" id="GO:0016887">
    <property type="term" value="F:ATP hydrolysis activity"/>
    <property type="evidence" value="ECO:0007669"/>
    <property type="project" value="InterPro"/>
</dbReference>
<dbReference type="HOGENOM" id="CLU_000604_84_3_10"/>
<dbReference type="CDD" id="cd18552">
    <property type="entry name" value="ABC_6TM_MsbA_like"/>
    <property type="match status" value="1"/>
</dbReference>
<dbReference type="STRING" id="319225.Plut_1803"/>
<evidence type="ECO:0000256" key="5">
    <source>
        <dbReference type="ARBA" id="ARBA00022989"/>
    </source>
</evidence>
<dbReference type="AlphaFoldDB" id="Q3B1X4"/>
<evidence type="ECO:0000256" key="1">
    <source>
        <dbReference type="ARBA" id="ARBA00004651"/>
    </source>
</evidence>
<evidence type="ECO:0000256" key="3">
    <source>
        <dbReference type="ARBA" id="ARBA00022741"/>
    </source>
</evidence>
<feature type="transmembrane region" description="Helical" evidence="8">
    <location>
        <begin position="200"/>
        <end position="220"/>
    </location>
</feature>
<organism evidence="11 12">
    <name type="scientific">Chlorobium luteolum (strain DSM 273 / BCRC 81028 / 2530)</name>
    <name type="common">Pelodictyon luteolum</name>
    <dbReference type="NCBI Taxonomy" id="319225"/>
    <lineage>
        <taxon>Bacteria</taxon>
        <taxon>Pseudomonadati</taxon>
        <taxon>Chlorobiota</taxon>
        <taxon>Chlorobiia</taxon>
        <taxon>Chlorobiales</taxon>
        <taxon>Chlorobiaceae</taxon>
        <taxon>Chlorobium/Pelodictyon group</taxon>
        <taxon>Pelodictyon</taxon>
    </lineage>
</organism>
<dbReference type="InterPro" id="IPR003439">
    <property type="entry name" value="ABC_transporter-like_ATP-bd"/>
</dbReference>
<name>Q3B1X4_CHLL3</name>
<keyword evidence="4" id="KW-0067">ATP-binding</keyword>
<dbReference type="PROSITE" id="PS00211">
    <property type="entry name" value="ABC_TRANSPORTER_1"/>
    <property type="match status" value="1"/>
</dbReference>
<keyword evidence="3" id="KW-0547">Nucleotide-binding</keyword>
<evidence type="ECO:0000259" key="9">
    <source>
        <dbReference type="PROSITE" id="PS50893"/>
    </source>
</evidence>
<dbReference type="CDD" id="cd03251">
    <property type="entry name" value="ABCC_MsbA"/>
    <property type="match status" value="1"/>
</dbReference>
<proteinExistence type="predicted"/>
<evidence type="ECO:0000259" key="10">
    <source>
        <dbReference type="PROSITE" id="PS50929"/>
    </source>
</evidence>
<dbReference type="InterPro" id="IPR039421">
    <property type="entry name" value="Type_1_exporter"/>
</dbReference>
<evidence type="ECO:0000256" key="4">
    <source>
        <dbReference type="ARBA" id="ARBA00022840"/>
    </source>
</evidence>
<dbReference type="InterPro" id="IPR027417">
    <property type="entry name" value="P-loop_NTPase"/>
</dbReference>
<dbReference type="OrthoDB" id="593815at2"/>
<dbReference type="InterPro" id="IPR017871">
    <property type="entry name" value="ABC_transporter-like_CS"/>
</dbReference>
<dbReference type="GO" id="GO:0005524">
    <property type="term" value="F:ATP binding"/>
    <property type="evidence" value="ECO:0007669"/>
    <property type="project" value="UniProtKB-KW"/>
</dbReference>
<dbReference type="PROSITE" id="PS50929">
    <property type="entry name" value="ABC_TM1F"/>
    <property type="match status" value="1"/>
</dbReference>
<gene>
    <name evidence="11" type="ordered locus">Plut_1803</name>
</gene>
<accession>Q3B1X4</accession>
<evidence type="ECO:0000256" key="7">
    <source>
        <dbReference type="SAM" id="MobiDB-lite"/>
    </source>
</evidence>
<keyword evidence="2 8" id="KW-0812">Transmembrane</keyword>
<dbReference type="PANTHER" id="PTHR24221">
    <property type="entry name" value="ATP-BINDING CASSETTE SUB-FAMILY B"/>
    <property type="match status" value="1"/>
</dbReference>
<keyword evidence="5 8" id="KW-1133">Transmembrane helix</keyword>
<dbReference type="PANTHER" id="PTHR24221:SF654">
    <property type="entry name" value="ATP-BINDING CASSETTE SUB-FAMILY B MEMBER 6"/>
    <property type="match status" value="1"/>
</dbReference>
<protein>
    <submittedName>
        <fullName evidence="11">ATPase</fullName>
    </submittedName>
</protein>
<dbReference type="Gene3D" id="1.20.1560.10">
    <property type="entry name" value="ABC transporter type 1, transmembrane domain"/>
    <property type="match status" value="1"/>
</dbReference>
<dbReference type="RefSeq" id="WP_011358529.1">
    <property type="nucleotide sequence ID" value="NC_007512.1"/>
</dbReference>
<dbReference type="GO" id="GO:0140359">
    <property type="term" value="F:ABC-type transporter activity"/>
    <property type="evidence" value="ECO:0007669"/>
    <property type="project" value="InterPro"/>
</dbReference>
<evidence type="ECO:0000313" key="12">
    <source>
        <dbReference type="Proteomes" id="UP000002709"/>
    </source>
</evidence>
<dbReference type="SUPFAM" id="SSF90123">
    <property type="entry name" value="ABC transporter transmembrane region"/>
    <property type="match status" value="1"/>
</dbReference>
<evidence type="ECO:0000256" key="6">
    <source>
        <dbReference type="ARBA" id="ARBA00023136"/>
    </source>
</evidence>
<evidence type="ECO:0000256" key="2">
    <source>
        <dbReference type="ARBA" id="ARBA00022692"/>
    </source>
</evidence>
<dbReference type="InterPro" id="IPR003593">
    <property type="entry name" value="AAA+_ATPase"/>
</dbReference>
<dbReference type="PROSITE" id="PS50893">
    <property type="entry name" value="ABC_TRANSPORTER_2"/>
    <property type="match status" value="1"/>
</dbReference>
<dbReference type="Proteomes" id="UP000002709">
    <property type="component" value="Chromosome"/>
</dbReference>
<dbReference type="GO" id="GO:0034040">
    <property type="term" value="F:ATPase-coupled lipid transmembrane transporter activity"/>
    <property type="evidence" value="ECO:0007669"/>
    <property type="project" value="TreeGrafter"/>
</dbReference>
<dbReference type="InterPro" id="IPR011527">
    <property type="entry name" value="ABC1_TM_dom"/>
</dbReference>
<dbReference type="GO" id="GO:0005886">
    <property type="term" value="C:plasma membrane"/>
    <property type="evidence" value="ECO:0007669"/>
    <property type="project" value="UniProtKB-SubCell"/>
</dbReference>
<dbReference type="SMART" id="SM00382">
    <property type="entry name" value="AAA"/>
    <property type="match status" value="1"/>
</dbReference>
<sequence>MAVLLRILRYLAPSKGNVVLVVVVSMMTSIFSVISIYSILPLLNAVFTSSESISMLETTGKQATPNNLALRPNQPRTPPSEPALHTSPGSFDFKRDTGALKEWALTRYQSLFRAETKELMLLKICLFLISAFALKNLFVYLNQVLIFRIQSKTAKKLRDDIFANIIEMPLGYFNRNKVGNLMNYVYNDVENVDRSISTTLVNFLQNPFSIFVYVAVLLALSWKLTLFAVGSSLVIFFFISLIGNGIKGHAAALQERLSDMNSVLQEKFNGIKLIKATAFEHEELGRFRAFTDDFRKTTIRIFRLRDMTGPLNETLLIGAIAMVLWFGGLQVFAGVMTANELLVFAFTLYSVMGPLKMIGNAHNSLQIGRASAERIFEVLDTKPTLVNGKKPISTFQEAIRFENVSFKYREEADAPNVLDNVSFEIKKGDSVALIGQSGSGKSTVADLLMRFYDVDSGRITIDGTDIRDLDYKQLRKMVGVVSQEVILFNDTIEHNIAYGMHEKVTRERIEQAARLANAHGFITDKPDGYLTLIGDRGIQLSGGQRQRLAIARAMVKNPELLIFDEATSALDNESEKVVQEAINHAMEHRSSLVIAHRLSTIKNASMIIVMERGRVVESGTHPELLAMNGAYKNLYDLQFSIPSDPDKSL</sequence>
<feature type="transmembrane region" description="Helical" evidence="8">
    <location>
        <begin position="315"/>
        <end position="335"/>
    </location>
</feature>
<keyword evidence="6 8" id="KW-0472">Membrane</keyword>
<dbReference type="Pfam" id="PF00664">
    <property type="entry name" value="ABC_membrane"/>
    <property type="match status" value="1"/>
</dbReference>
<feature type="transmembrane region" description="Helical" evidence="8">
    <location>
        <begin position="120"/>
        <end position="141"/>
    </location>
</feature>
<evidence type="ECO:0000313" key="11">
    <source>
        <dbReference type="EMBL" id="ABB24657.1"/>
    </source>
</evidence>
<feature type="domain" description="ABC transmembrane type-1" evidence="10">
    <location>
        <begin position="19"/>
        <end position="361"/>
    </location>
</feature>
<dbReference type="EMBL" id="CP000096">
    <property type="protein sequence ID" value="ABB24657.1"/>
    <property type="molecule type" value="Genomic_DNA"/>
</dbReference>